<dbReference type="InterPro" id="IPR029058">
    <property type="entry name" value="AB_hydrolase_fold"/>
</dbReference>
<dbReference type="PANTHER" id="PTHR33630:SF9">
    <property type="entry name" value="CUTINASE 4"/>
    <property type="match status" value="1"/>
</dbReference>
<keyword evidence="2" id="KW-1015">Disulfide bond</keyword>
<accession>A0A1I9SA35</accession>
<dbReference type="InterPro" id="IPR000675">
    <property type="entry name" value="Cutinase/axe"/>
</dbReference>
<gene>
    <name evidence="3" type="ORF">SEA_WEASELS2_51</name>
</gene>
<dbReference type="Gene3D" id="3.40.50.1820">
    <property type="entry name" value="alpha/beta hydrolase"/>
    <property type="match status" value="1"/>
</dbReference>
<organism evidence="3 4">
    <name type="scientific">Rhodococcus phage Weasels2</name>
    <dbReference type="NCBI Taxonomy" id="1897437"/>
    <lineage>
        <taxon>Viruses</taxon>
        <taxon>Duplodnaviria</taxon>
        <taxon>Heunggongvirae</taxon>
        <taxon>Uroviricota</taxon>
        <taxon>Caudoviricetes</taxon>
        <taxon>Weaselvirus</taxon>
        <taxon>Weaselvirus weasel</taxon>
    </lineage>
</organism>
<name>A0A1I9SA35_9CAUD</name>
<reference evidence="4" key="1">
    <citation type="submission" date="2016-08" db="EMBL/GenBank/DDBJ databases">
        <authorList>
            <person name="Seilhamer J.J."/>
        </authorList>
    </citation>
    <scope>NUCLEOTIDE SEQUENCE [LARGE SCALE GENOMIC DNA]</scope>
</reference>
<dbReference type="PANTHER" id="PTHR33630">
    <property type="entry name" value="CUTINASE RV1984C-RELATED-RELATED"/>
    <property type="match status" value="1"/>
</dbReference>
<protein>
    <submittedName>
        <fullName evidence="3">Uncharacterized protein</fullName>
    </submittedName>
</protein>
<evidence type="ECO:0000313" key="4">
    <source>
        <dbReference type="Proteomes" id="UP000224902"/>
    </source>
</evidence>
<dbReference type="Proteomes" id="UP000224902">
    <property type="component" value="Segment"/>
</dbReference>
<proteinExistence type="predicted"/>
<dbReference type="GO" id="GO:0016787">
    <property type="term" value="F:hydrolase activity"/>
    <property type="evidence" value="ECO:0007669"/>
    <property type="project" value="UniProtKB-KW"/>
</dbReference>
<evidence type="ECO:0000313" key="3">
    <source>
        <dbReference type="EMBL" id="AOZ63641.1"/>
    </source>
</evidence>
<dbReference type="SUPFAM" id="SSF53474">
    <property type="entry name" value="alpha/beta-Hydrolases"/>
    <property type="match status" value="1"/>
</dbReference>
<keyword evidence="1" id="KW-0378">Hydrolase</keyword>
<dbReference type="SMART" id="SM01110">
    <property type="entry name" value="Cutinase"/>
    <property type="match status" value="1"/>
</dbReference>
<evidence type="ECO:0000256" key="1">
    <source>
        <dbReference type="ARBA" id="ARBA00022801"/>
    </source>
</evidence>
<sequence length="316" mass="33666">MINKIKGIVFAFCIALAGMIGLSSPASAQPASCSEVYVIAANGIGASGPNSIAEKWADVYEGRPGYHVSTLDYPQSFWPLGPYSYDASTQMGSQRMYDQVRWNQVNCPESQTILIGHSAGARVVDDTVTRLAREGYDYNVSADVIANPKRVGGVESTLSGLYPGASMTGPHGSYGNIPVRDTCRDGDGICDLPAFGSNPIGFIDGVAGYLFGKHGNYAPNPVAPTVTEEILIPDGPQIKELPPQVILPAPVVPQVSLPPINYGPLPNINDVAKVLNPGPYVPTPVKNYLPVEVQNVLPKEVLEFVPPPLPVLPRLF</sequence>
<dbReference type="EMBL" id="KX774321">
    <property type="protein sequence ID" value="AOZ63641.1"/>
    <property type="molecule type" value="Genomic_DNA"/>
</dbReference>
<dbReference type="Pfam" id="PF01083">
    <property type="entry name" value="Cutinase"/>
    <property type="match status" value="1"/>
</dbReference>
<keyword evidence="4" id="KW-1185">Reference proteome</keyword>
<evidence type="ECO:0000256" key="2">
    <source>
        <dbReference type="ARBA" id="ARBA00023157"/>
    </source>
</evidence>